<dbReference type="AlphaFoldDB" id="A0A3P7ENY2"/>
<reference evidence="1 2" key="1">
    <citation type="submission" date="2018-11" db="EMBL/GenBank/DDBJ databases">
        <authorList>
            <consortium name="Pathogen Informatics"/>
        </authorList>
    </citation>
    <scope>NUCLEOTIDE SEQUENCE [LARGE SCALE GENOMIC DNA]</scope>
    <source>
        <strain evidence="1 2">NST_G2</strain>
    </source>
</reference>
<sequence>MEKRPILESWADPLHSLLSGLNFDRRLAIYKLMQAAKNTGLDQSVTLEDAIVAAQ</sequence>
<evidence type="ECO:0000313" key="2">
    <source>
        <dbReference type="Proteomes" id="UP000275846"/>
    </source>
</evidence>
<proteinExistence type="predicted"/>
<name>A0A3P7ENY2_SCHSO</name>
<keyword evidence="2" id="KW-1185">Reference proteome</keyword>
<dbReference type="EMBL" id="UYSU01038129">
    <property type="protein sequence ID" value="VDL99874.1"/>
    <property type="molecule type" value="Genomic_DNA"/>
</dbReference>
<organism evidence="1 2">
    <name type="scientific">Schistocephalus solidus</name>
    <name type="common">Tapeworm</name>
    <dbReference type="NCBI Taxonomy" id="70667"/>
    <lineage>
        <taxon>Eukaryota</taxon>
        <taxon>Metazoa</taxon>
        <taxon>Spiralia</taxon>
        <taxon>Lophotrochozoa</taxon>
        <taxon>Platyhelminthes</taxon>
        <taxon>Cestoda</taxon>
        <taxon>Eucestoda</taxon>
        <taxon>Diphyllobothriidea</taxon>
        <taxon>Diphyllobothriidae</taxon>
        <taxon>Schistocephalus</taxon>
    </lineage>
</organism>
<protein>
    <submittedName>
        <fullName evidence="1">Uncharacterized protein</fullName>
    </submittedName>
</protein>
<evidence type="ECO:0000313" key="1">
    <source>
        <dbReference type="EMBL" id="VDL99874.1"/>
    </source>
</evidence>
<dbReference type="Proteomes" id="UP000275846">
    <property type="component" value="Unassembled WGS sequence"/>
</dbReference>
<accession>A0A3P7ENY2</accession>
<gene>
    <name evidence="1" type="ORF">SSLN_LOCUS13489</name>
</gene>